<keyword evidence="4 9" id="KW-1133">Transmembrane helix</keyword>
<dbReference type="GO" id="GO:0015271">
    <property type="term" value="F:outward rectifier potassium channel activity"/>
    <property type="evidence" value="ECO:0007669"/>
    <property type="project" value="TreeGrafter"/>
</dbReference>
<reference evidence="12" key="1">
    <citation type="submission" date="2016-11" db="UniProtKB">
        <authorList>
            <consortium name="WormBaseParasite"/>
        </authorList>
    </citation>
    <scope>IDENTIFICATION</scope>
</reference>
<dbReference type="PRINTS" id="PR01333">
    <property type="entry name" value="2POREKCHANEL"/>
</dbReference>
<keyword evidence="3 8" id="KW-0812">Transmembrane</keyword>
<feature type="transmembrane region" description="Helical" evidence="9">
    <location>
        <begin position="432"/>
        <end position="454"/>
    </location>
</feature>
<keyword evidence="7 8" id="KW-0407">Ion channel</keyword>
<dbReference type="PANTHER" id="PTHR11003:SF240">
    <property type="entry name" value="POTASSIUM CHANNEL DOMAIN-CONTAINING PROTEIN"/>
    <property type="match status" value="1"/>
</dbReference>
<evidence type="ECO:0000256" key="4">
    <source>
        <dbReference type="ARBA" id="ARBA00022989"/>
    </source>
</evidence>
<feature type="transmembrane region" description="Helical" evidence="9">
    <location>
        <begin position="186"/>
        <end position="206"/>
    </location>
</feature>
<keyword evidence="2 8" id="KW-0813">Transport</keyword>
<dbReference type="Proteomes" id="UP000095287">
    <property type="component" value="Unplaced"/>
</dbReference>
<proteinExistence type="inferred from homology"/>
<comment type="subcellular location">
    <subcellularLocation>
        <location evidence="1">Membrane</location>
        <topology evidence="1">Multi-pass membrane protein</topology>
    </subcellularLocation>
</comment>
<dbReference type="PANTHER" id="PTHR11003">
    <property type="entry name" value="POTASSIUM CHANNEL, SUBFAMILY K"/>
    <property type="match status" value="1"/>
</dbReference>
<dbReference type="AlphaFoldDB" id="A0A1I8AMK7"/>
<feature type="transmembrane region" description="Helical" evidence="9">
    <location>
        <begin position="279"/>
        <end position="298"/>
    </location>
</feature>
<dbReference type="Gene3D" id="1.10.287.70">
    <property type="match status" value="1"/>
</dbReference>
<feature type="transmembrane region" description="Helical" evidence="9">
    <location>
        <begin position="379"/>
        <end position="399"/>
    </location>
</feature>
<evidence type="ECO:0000256" key="3">
    <source>
        <dbReference type="ARBA" id="ARBA00022692"/>
    </source>
</evidence>
<evidence type="ECO:0000313" key="11">
    <source>
        <dbReference type="Proteomes" id="UP000095287"/>
    </source>
</evidence>
<evidence type="ECO:0000256" key="7">
    <source>
        <dbReference type="ARBA" id="ARBA00023303"/>
    </source>
</evidence>
<dbReference type="WBParaSite" id="L893_g6984.t1">
    <property type="protein sequence ID" value="L893_g6984.t1"/>
    <property type="gene ID" value="L893_g6984"/>
</dbReference>
<dbReference type="Pfam" id="PF07885">
    <property type="entry name" value="Ion_trans_2"/>
    <property type="match status" value="2"/>
</dbReference>
<evidence type="ECO:0000256" key="8">
    <source>
        <dbReference type="RuleBase" id="RU003857"/>
    </source>
</evidence>
<evidence type="ECO:0000256" key="1">
    <source>
        <dbReference type="ARBA" id="ARBA00004141"/>
    </source>
</evidence>
<name>A0A1I8AMK7_9BILA</name>
<evidence type="ECO:0000313" key="12">
    <source>
        <dbReference type="WBParaSite" id="L893_g6984.t1"/>
    </source>
</evidence>
<feature type="transmembrane region" description="Helical" evidence="9">
    <location>
        <begin position="406"/>
        <end position="426"/>
    </location>
</feature>
<feature type="domain" description="Potassium channel" evidence="10">
    <location>
        <begin position="273"/>
        <end position="332"/>
    </location>
</feature>
<protein>
    <submittedName>
        <fullName evidence="12">TWiK family of potassium channels protein 7</fullName>
    </submittedName>
</protein>
<feature type="domain" description="Potassium channel" evidence="10">
    <location>
        <begin position="386"/>
        <end position="458"/>
    </location>
</feature>
<dbReference type="GO" id="GO:0005886">
    <property type="term" value="C:plasma membrane"/>
    <property type="evidence" value="ECO:0007669"/>
    <property type="project" value="TreeGrafter"/>
</dbReference>
<dbReference type="InterPro" id="IPR003280">
    <property type="entry name" value="2pore_dom_K_chnl"/>
</dbReference>
<evidence type="ECO:0000259" key="10">
    <source>
        <dbReference type="Pfam" id="PF07885"/>
    </source>
</evidence>
<accession>A0A1I8AMK7</accession>
<dbReference type="InterPro" id="IPR013099">
    <property type="entry name" value="K_chnl_dom"/>
</dbReference>
<evidence type="ECO:0000256" key="2">
    <source>
        <dbReference type="ARBA" id="ARBA00022448"/>
    </source>
</evidence>
<evidence type="ECO:0000256" key="5">
    <source>
        <dbReference type="ARBA" id="ARBA00023065"/>
    </source>
</evidence>
<dbReference type="GO" id="GO:0022841">
    <property type="term" value="F:potassium ion leak channel activity"/>
    <property type="evidence" value="ECO:0007669"/>
    <property type="project" value="TreeGrafter"/>
</dbReference>
<evidence type="ECO:0000256" key="6">
    <source>
        <dbReference type="ARBA" id="ARBA00023136"/>
    </source>
</evidence>
<dbReference type="SUPFAM" id="SSF81324">
    <property type="entry name" value="Voltage-gated potassium channels"/>
    <property type="match status" value="2"/>
</dbReference>
<keyword evidence="5 8" id="KW-0406">Ion transport</keyword>
<organism evidence="11 12">
    <name type="scientific">Steinernema glaseri</name>
    <dbReference type="NCBI Taxonomy" id="37863"/>
    <lineage>
        <taxon>Eukaryota</taxon>
        <taxon>Metazoa</taxon>
        <taxon>Ecdysozoa</taxon>
        <taxon>Nematoda</taxon>
        <taxon>Chromadorea</taxon>
        <taxon>Rhabditida</taxon>
        <taxon>Tylenchina</taxon>
        <taxon>Panagrolaimomorpha</taxon>
        <taxon>Strongyloidoidea</taxon>
        <taxon>Steinernematidae</taxon>
        <taxon>Steinernema</taxon>
    </lineage>
</organism>
<dbReference type="GO" id="GO:0030322">
    <property type="term" value="P:stabilization of membrane potential"/>
    <property type="evidence" value="ECO:0007669"/>
    <property type="project" value="TreeGrafter"/>
</dbReference>
<evidence type="ECO:0000256" key="9">
    <source>
        <dbReference type="SAM" id="Phobius"/>
    </source>
</evidence>
<feature type="transmembrane region" description="Helical" evidence="9">
    <location>
        <begin position="305"/>
        <end position="324"/>
    </location>
</feature>
<keyword evidence="6 9" id="KW-0472">Membrane</keyword>
<keyword evidence="11" id="KW-1185">Reference proteome</keyword>
<sequence>MSLDVEDARRLRASIHVIGSLLDAEKPPQSSAATEHLWKNALLEGARSARASVPLKKCLRVLVCVTRFGAAKLLLRHLRMVKSNRFLKCLTPVVKLFDLGLAEISLYRVSTPPGEEDTSKECLRTPFFISSKQRPKDLHLKSDLPRGPSFQLASASQRQVRHLQQEPPLCFRFVQRVYHEYGLKHLILIFVLLFYTFFGAFLFLVIEGPTQKRMKDNISRNRSVFVTSLMSELFNNSDYLVYIKGRTTNRIEEHLLQSFQRYETQLDIRWSDQKMEWDYWNAILFAGTICTTIGYGHIYPITTPGRLLTVVYALGGIPLVLLVLQDLGKLLTVGMKYPWYQFKRFIRRILRIFTKQSLSDMAAIEYRERTDLCVFDVPLPAAISLILVWIWLCSTVISYWGSNWTFVETCYFFFISLSTIGLGDLVPHNPHLLLMMFGFILVGLSLVSMVLNLLQNKMRSTYEGRHSDGARRSSILDATTLGILQCFEERTKMEEKLRRCATRSAQTTLCLPVARQLILTEDGVQWIPHGSYSAYTLKSPDEVTALVEMRADVTVLSALGENEDEHDDSSASLLSEEFSAETPTILPPFLFQC</sequence>
<comment type="similarity">
    <text evidence="8">Belongs to the two pore domain potassium channel (TC 1.A.1.8) family.</text>
</comment>